<evidence type="ECO:0000313" key="2">
    <source>
        <dbReference type="Proteomes" id="UP000014974"/>
    </source>
</evidence>
<dbReference type="Proteomes" id="UP000014974">
    <property type="component" value="Unassembled WGS sequence"/>
</dbReference>
<dbReference type="EMBL" id="ATNM01000049">
    <property type="protein sequence ID" value="EPR70202.1"/>
    <property type="molecule type" value="Genomic_DNA"/>
</dbReference>
<comment type="caution">
    <text evidence="1">The sequence shown here is derived from an EMBL/GenBank/DDBJ whole genome shotgun (WGS) entry which is preliminary data.</text>
</comment>
<proteinExistence type="predicted"/>
<gene>
    <name evidence="1" type="ORF">ADICYQ_1086</name>
</gene>
<dbReference type="AlphaFoldDB" id="S7VL60"/>
<sequence length="38" mass="4207">MPGKGGFMCFYAPKVSQAQFHSQIPFVIIPGNWTCFGN</sequence>
<name>S7VL60_9BACT</name>
<reference evidence="1 2" key="1">
    <citation type="journal article" date="2013" name="Genome Announc.">
        <title>Draft Genome Sequence of Cyclobacterium qasimii Strain M12-11BT, Isolated from Arctic Marine Sediment.</title>
        <authorList>
            <person name="Shivaji S."/>
            <person name="Ara S."/>
            <person name="Singh A."/>
            <person name="Kumar Pinnaka A."/>
        </authorList>
    </citation>
    <scope>NUCLEOTIDE SEQUENCE [LARGE SCALE GENOMIC DNA]</scope>
    <source>
        <strain evidence="1 2">M12-11B</strain>
    </source>
</reference>
<organism evidence="1 2">
    <name type="scientific">Cyclobacterium qasimii M12-11B</name>
    <dbReference type="NCBI Taxonomy" id="641524"/>
    <lineage>
        <taxon>Bacteria</taxon>
        <taxon>Pseudomonadati</taxon>
        <taxon>Bacteroidota</taxon>
        <taxon>Cytophagia</taxon>
        <taxon>Cytophagales</taxon>
        <taxon>Cyclobacteriaceae</taxon>
        <taxon>Cyclobacterium</taxon>
    </lineage>
</organism>
<evidence type="ECO:0000313" key="1">
    <source>
        <dbReference type="EMBL" id="EPR70202.1"/>
    </source>
</evidence>
<accession>S7VL60</accession>
<protein>
    <submittedName>
        <fullName evidence="1">Uncharacterized protein</fullName>
    </submittedName>
</protein>